<dbReference type="InterPro" id="IPR036439">
    <property type="entry name" value="Dockerin_dom_sf"/>
</dbReference>
<sequence>MGSNSSLGDDYWRHIRWGSSRADVNGDEVIDMKDFYTIYQELDMHK</sequence>
<proteinExistence type="predicted"/>
<accession>A0A0B8NZ42</accession>
<dbReference type="EMBL" id="BBRZ01000027">
    <property type="protein sequence ID" value="GAM56308.1"/>
    <property type="molecule type" value="Genomic_DNA"/>
</dbReference>
<evidence type="ECO:0000313" key="2">
    <source>
        <dbReference type="Proteomes" id="UP000031671"/>
    </source>
</evidence>
<dbReference type="Proteomes" id="UP000031671">
    <property type="component" value="Unassembled WGS sequence"/>
</dbReference>
<evidence type="ECO:0000313" key="1">
    <source>
        <dbReference type="EMBL" id="GAM56308.1"/>
    </source>
</evidence>
<comment type="caution">
    <text evidence="1">The sequence shown here is derived from an EMBL/GenBank/DDBJ whole genome shotgun (WGS) entry which is preliminary data.</text>
</comment>
<keyword evidence="2" id="KW-1185">Reference proteome</keyword>
<reference evidence="1 2" key="1">
    <citation type="submission" date="2015-01" db="EMBL/GenBank/DDBJ databases">
        <title>Vibrio sp. C1 JCM 19231 whole genome shotgun sequence.</title>
        <authorList>
            <person name="Sawabe T."/>
            <person name="Meirelles P."/>
            <person name="Feng G."/>
            <person name="Sayaka M."/>
            <person name="Hattori M."/>
            <person name="Ohkuma M."/>
        </authorList>
    </citation>
    <scope>NUCLEOTIDE SEQUENCE [LARGE SCALE GENOMIC DNA]</scope>
    <source>
        <strain evidence="2">JCM 19231</strain>
    </source>
</reference>
<name>A0A0B8NZ42_9VIBR</name>
<dbReference type="Gene3D" id="1.10.1330.10">
    <property type="entry name" value="Dockerin domain"/>
    <property type="match status" value="1"/>
</dbReference>
<organism evidence="1 2">
    <name type="scientific">Vibrio ishigakensis</name>
    <dbReference type="NCBI Taxonomy" id="1481914"/>
    <lineage>
        <taxon>Bacteria</taxon>
        <taxon>Pseudomonadati</taxon>
        <taxon>Pseudomonadota</taxon>
        <taxon>Gammaproteobacteria</taxon>
        <taxon>Vibrionales</taxon>
        <taxon>Vibrionaceae</taxon>
        <taxon>Vibrio</taxon>
    </lineage>
</organism>
<dbReference type="AlphaFoldDB" id="A0A0B8NZ42"/>
<dbReference type="GO" id="GO:0000272">
    <property type="term" value="P:polysaccharide catabolic process"/>
    <property type="evidence" value="ECO:0007669"/>
    <property type="project" value="InterPro"/>
</dbReference>
<reference evidence="1 2" key="2">
    <citation type="submission" date="2015-01" db="EMBL/GenBank/DDBJ databases">
        <authorList>
            <consortium name="NBRP consortium"/>
            <person name="Sawabe T."/>
            <person name="Meirelles P."/>
            <person name="Feng G."/>
            <person name="Sayaka M."/>
            <person name="Hattori M."/>
            <person name="Ohkuma M."/>
        </authorList>
    </citation>
    <scope>NUCLEOTIDE SEQUENCE [LARGE SCALE GENOMIC DNA]</scope>
    <source>
        <strain evidence="2">JCM 19231</strain>
    </source>
</reference>
<protein>
    <submittedName>
        <fullName evidence="1">Uncharacterized protein</fullName>
    </submittedName>
</protein>
<gene>
    <name evidence="1" type="ORF">JCM19231_389</name>
</gene>